<dbReference type="STRING" id="432608.A6V39_00945"/>
<keyword evidence="1" id="KW-1133">Transmembrane helix</keyword>
<proteinExistence type="predicted"/>
<reference evidence="3" key="1">
    <citation type="submission" date="2016-04" db="EMBL/GenBank/DDBJ databases">
        <authorList>
            <person name="Quiroz-Castaneda R.E."/>
            <person name="Martinez-Ocampo F."/>
        </authorList>
    </citation>
    <scope>NUCLEOTIDE SEQUENCE [LARGE SCALE GENOMIC DNA]</scope>
    <source>
        <strain evidence="3">INIFAP01</strain>
    </source>
</reference>
<evidence type="ECO:0000256" key="1">
    <source>
        <dbReference type="SAM" id="Phobius"/>
    </source>
</evidence>
<dbReference type="EMBL" id="LWUJ01000010">
    <property type="protein sequence ID" value="OAL10619.1"/>
    <property type="molecule type" value="Genomic_DNA"/>
</dbReference>
<keyword evidence="1" id="KW-0812">Transmembrane</keyword>
<organism evidence="2 3">
    <name type="scientific">Candidatus Mycoplasma haematobovis</name>
    <dbReference type="NCBI Taxonomy" id="432608"/>
    <lineage>
        <taxon>Bacteria</taxon>
        <taxon>Bacillati</taxon>
        <taxon>Mycoplasmatota</taxon>
        <taxon>Mollicutes</taxon>
        <taxon>Mycoplasmataceae</taxon>
        <taxon>Mycoplasma</taxon>
    </lineage>
</organism>
<dbReference type="AlphaFoldDB" id="A0A1A9QFX4"/>
<evidence type="ECO:0000313" key="3">
    <source>
        <dbReference type="Proteomes" id="UP000077623"/>
    </source>
</evidence>
<feature type="transmembrane region" description="Helical" evidence="1">
    <location>
        <begin position="12"/>
        <end position="30"/>
    </location>
</feature>
<dbReference type="RefSeq" id="WP_187149854.1">
    <property type="nucleotide sequence ID" value="NZ_LWUJ01000010.1"/>
</dbReference>
<protein>
    <submittedName>
        <fullName evidence="2">Uncharacterized protein</fullName>
    </submittedName>
</protein>
<keyword evidence="1" id="KW-0472">Membrane</keyword>
<comment type="caution">
    <text evidence="2">The sequence shown here is derived from an EMBL/GenBank/DDBJ whole genome shotgun (WGS) entry which is preliminary data.</text>
</comment>
<keyword evidence="3" id="KW-1185">Reference proteome</keyword>
<sequence>MASIKIDKTLKNMVVIGGTVSTVAFGFSMVSSKASMNKSISLGYPTSKWTPNVTNIDSVDNIEDLELQKGCKFVFYNKSEKQTAFSGGLVKDARNYLNGVSDESKKQKIIEEVRRNKDNCNKDGFIYIELE</sequence>
<evidence type="ECO:0000313" key="2">
    <source>
        <dbReference type="EMBL" id="OAL10619.1"/>
    </source>
</evidence>
<name>A0A1A9QFX4_9MOLU</name>
<gene>
    <name evidence="2" type="ORF">A6V39_00945</name>
</gene>
<accession>A0A1A9QFX4</accession>
<dbReference type="Proteomes" id="UP000077623">
    <property type="component" value="Unassembled WGS sequence"/>
</dbReference>